<feature type="transmembrane region" description="Helical" evidence="1">
    <location>
        <begin position="12"/>
        <end position="30"/>
    </location>
</feature>
<feature type="transmembrane region" description="Helical" evidence="1">
    <location>
        <begin position="428"/>
        <end position="449"/>
    </location>
</feature>
<keyword evidence="1" id="KW-1133">Transmembrane helix</keyword>
<evidence type="ECO:0000313" key="3">
    <source>
        <dbReference type="EMBL" id="QDV32776.1"/>
    </source>
</evidence>
<feature type="transmembrane region" description="Helical" evidence="1">
    <location>
        <begin position="42"/>
        <end position="61"/>
    </location>
</feature>
<evidence type="ECO:0000256" key="1">
    <source>
        <dbReference type="SAM" id="Phobius"/>
    </source>
</evidence>
<accession>A0A518GW00</accession>
<evidence type="ECO:0000313" key="4">
    <source>
        <dbReference type="Proteomes" id="UP000317835"/>
    </source>
</evidence>
<dbReference type="RefSeq" id="WP_145267118.1">
    <property type="nucleotide sequence ID" value="NZ_CP036426.1"/>
</dbReference>
<sequence length="478" mass="51655">MNLPELLFSKWLAGIVGVLSAMILSALAFPKLRSYVIRLGQFLIIPAILGLLALAAVLQWRRPPSGWGPSTRLPREFVGGYWVWMALLLIGAIASAVAFVRLSRRPGGASGPATEERYPDVEAAWGEIAIRLEHAGIVPEDQTYYLLLAPDEDEVRSLIETAGIQVFATVPDGPSPLRAFATSDGVLLSCVGASGFGQGDAAASGRLGAVCRGLRELRPDAPPVRGVTIAVPMPWVDRPESTADATAARDDLRAVRRSLGLRCPVFLLFTAMEHLPGFTEFVARMAATGTPQVLGQRVGFAVPSSEPFSGDLARKAMIWMSGWFHEWILNLLAADPLDASGNEHLITLDYEFLRRRKAFCAVMESVLATHRGGEPVLFRGCYFVATGPGKDERAFAAGLLRGPRGRILADHVATAWSDRSRQEDRRHVRAAIAVGAVAGAACLGLWAGIIRRAEWWGVAGLAALAVTWAVVLFRLPRR</sequence>
<feature type="domain" description="Type VI secretion system component TssM1 N-terminal" evidence="2">
    <location>
        <begin position="208"/>
        <end position="386"/>
    </location>
</feature>
<proteinExistence type="predicted"/>
<gene>
    <name evidence="3" type="ORF">ElP_06160</name>
</gene>
<reference evidence="3 4" key="1">
    <citation type="submission" date="2019-02" db="EMBL/GenBank/DDBJ databases">
        <title>Deep-cultivation of Planctomycetes and their phenomic and genomic characterization uncovers novel biology.</title>
        <authorList>
            <person name="Wiegand S."/>
            <person name="Jogler M."/>
            <person name="Boedeker C."/>
            <person name="Pinto D."/>
            <person name="Vollmers J."/>
            <person name="Rivas-Marin E."/>
            <person name="Kohn T."/>
            <person name="Peeters S.H."/>
            <person name="Heuer A."/>
            <person name="Rast P."/>
            <person name="Oberbeckmann S."/>
            <person name="Bunk B."/>
            <person name="Jeske O."/>
            <person name="Meyerdierks A."/>
            <person name="Storesund J.E."/>
            <person name="Kallscheuer N."/>
            <person name="Luecker S."/>
            <person name="Lage O.M."/>
            <person name="Pohl T."/>
            <person name="Merkel B.J."/>
            <person name="Hornburger P."/>
            <person name="Mueller R.-W."/>
            <person name="Bruemmer F."/>
            <person name="Labrenz M."/>
            <person name="Spormann A.M."/>
            <person name="Op den Camp H."/>
            <person name="Overmann J."/>
            <person name="Amann R."/>
            <person name="Jetten M.S.M."/>
            <person name="Mascher T."/>
            <person name="Medema M.H."/>
            <person name="Devos D.P."/>
            <person name="Kaster A.-K."/>
            <person name="Ovreas L."/>
            <person name="Rohde M."/>
            <person name="Galperin M.Y."/>
            <person name="Jogler C."/>
        </authorList>
    </citation>
    <scope>NUCLEOTIDE SEQUENCE [LARGE SCALE GENOMIC DNA]</scope>
    <source>
        <strain evidence="3 4">ElP</strain>
    </source>
</reference>
<dbReference type="OrthoDB" id="273218at2"/>
<keyword evidence="1" id="KW-0812">Transmembrane</keyword>
<dbReference type="Proteomes" id="UP000317835">
    <property type="component" value="Chromosome"/>
</dbReference>
<protein>
    <recommendedName>
        <fullName evidence="2">Type VI secretion system component TssM1 N-terminal domain-containing protein</fullName>
    </recommendedName>
</protein>
<organism evidence="3 4">
    <name type="scientific">Tautonia plasticadhaerens</name>
    <dbReference type="NCBI Taxonomy" id="2527974"/>
    <lineage>
        <taxon>Bacteria</taxon>
        <taxon>Pseudomonadati</taxon>
        <taxon>Planctomycetota</taxon>
        <taxon>Planctomycetia</taxon>
        <taxon>Isosphaerales</taxon>
        <taxon>Isosphaeraceae</taxon>
        <taxon>Tautonia</taxon>
    </lineage>
</organism>
<dbReference type="PANTHER" id="PTHR36153:SF1">
    <property type="entry name" value="TYPE VI SECRETION SYSTEM COMPONENT TSSM1"/>
    <property type="match status" value="1"/>
</dbReference>
<dbReference type="Pfam" id="PF14331">
    <property type="entry name" value="IcmF-related_N"/>
    <property type="match status" value="1"/>
</dbReference>
<dbReference type="InterPro" id="IPR053156">
    <property type="entry name" value="T6SS_TssM-like"/>
</dbReference>
<dbReference type="KEGG" id="tpla:ElP_06160"/>
<name>A0A518GW00_9BACT</name>
<feature type="transmembrane region" description="Helical" evidence="1">
    <location>
        <begin position="81"/>
        <end position="100"/>
    </location>
</feature>
<dbReference type="AlphaFoldDB" id="A0A518GW00"/>
<dbReference type="InterPro" id="IPR025743">
    <property type="entry name" value="TssM1_N"/>
</dbReference>
<dbReference type="PANTHER" id="PTHR36153">
    <property type="entry name" value="INNER MEMBRANE PROTEIN-RELATED"/>
    <property type="match status" value="1"/>
</dbReference>
<feature type="transmembrane region" description="Helical" evidence="1">
    <location>
        <begin position="455"/>
        <end position="475"/>
    </location>
</feature>
<dbReference type="EMBL" id="CP036426">
    <property type="protein sequence ID" value="QDV32776.1"/>
    <property type="molecule type" value="Genomic_DNA"/>
</dbReference>
<keyword evidence="1" id="KW-0472">Membrane</keyword>
<keyword evidence="4" id="KW-1185">Reference proteome</keyword>
<evidence type="ECO:0000259" key="2">
    <source>
        <dbReference type="Pfam" id="PF14331"/>
    </source>
</evidence>